<dbReference type="SMART" id="SM00347">
    <property type="entry name" value="HTH_MARR"/>
    <property type="match status" value="1"/>
</dbReference>
<dbReference type="PANTHER" id="PTHR42756">
    <property type="entry name" value="TRANSCRIPTIONAL REGULATOR, MARR"/>
    <property type="match status" value="1"/>
</dbReference>
<dbReference type="AlphaFoldDB" id="A0A3N0D0I0"/>
<comment type="caution">
    <text evidence="5">The sequence shown here is derived from an EMBL/GenBank/DDBJ whole genome shotgun (WGS) entry which is preliminary data.</text>
</comment>
<dbReference type="InterPro" id="IPR036388">
    <property type="entry name" value="WH-like_DNA-bd_sf"/>
</dbReference>
<feature type="domain" description="HTH marR-type" evidence="4">
    <location>
        <begin position="38"/>
        <end position="133"/>
    </location>
</feature>
<dbReference type="InterPro" id="IPR000835">
    <property type="entry name" value="HTH_MarR-typ"/>
</dbReference>
<dbReference type="GO" id="GO:0003677">
    <property type="term" value="F:DNA binding"/>
    <property type="evidence" value="ECO:0007669"/>
    <property type="project" value="UniProtKB-KW"/>
</dbReference>
<dbReference type="RefSeq" id="WP_123218344.1">
    <property type="nucleotide sequence ID" value="NZ_RJTM01000187.1"/>
</dbReference>
<accession>A0A3N0D0I0</accession>
<dbReference type="OrthoDB" id="1494983at2"/>
<dbReference type="PANTHER" id="PTHR42756:SF1">
    <property type="entry name" value="TRANSCRIPTIONAL REPRESSOR OF EMRAB OPERON"/>
    <property type="match status" value="1"/>
</dbReference>
<organism evidence="5 6">
    <name type="scientific">Sinomicrobium pectinilyticum</name>
    <dbReference type="NCBI Taxonomy" id="1084421"/>
    <lineage>
        <taxon>Bacteria</taxon>
        <taxon>Pseudomonadati</taxon>
        <taxon>Bacteroidota</taxon>
        <taxon>Flavobacteriia</taxon>
        <taxon>Flavobacteriales</taxon>
        <taxon>Flavobacteriaceae</taxon>
        <taxon>Sinomicrobium</taxon>
    </lineage>
</organism>
<keyword evidence="1" id="KW-0805">Transcription regulation</keyword>
<keyword evidence="2" id="KW-0238">DNA-binding</keyword>
<reference evidence="5 6" key="1">
    <citation type="submission" date="2018-10" db="EMBL/GenBank/DDBJ databases">
        <title>Sinomicrobium pectinilyticum sp. nov., a pectinase-producing bacterium isolated from alkaline and saline soil, and emended description of the genus Sinomicrobium.</title>
        <authorList>
            <person name="Cheng B."/>
            <person name="Li C."/>
            <person name="Lai Q."/>
            <person name="Du M."/>
            <person name="Shao Z."/>
            <person name="Xu P."/>
            <person name="Yang C."/>
        </authorList>
    </citation>
    <scope>NUCLEOTIDE SEQUENCE [LARGE SCALE GENOMIC DNA]</scope>
    <source>
        <strain evidence="5 6">5DNS001</strain>
    </source>
</reference>
<keyword evidence="6" id="KW-1185">Reference proteome</keyword>
<name>A0A3N0D0I0_SINP1</name>
<dbReference type="SUPFAM" id="SSF46785">
    <property type="entry name" value="Winged helix' DNA-binding domain"/>
    <property type="match status" value="1"/>
</dbReference>
<dbReference type="Gene3D" id="1.10.10.10">
    <property type="entry name" value="Winged helix-like DNA-binding domain superfamily/Winged helix DNA-binding domain"/>
    <property type="match status" value="1"/>
</dbReference>
<gene>
    <name evidence="5" type="ORF">ED312_22875</name>
</gene>
<dbReference type="Proteomes" id="UP000267469">
    <property type="component" value="Unassembled WGS sequence"/>
</dbReference>
<sequence length="152" mass="17915">MDEKKDRNAEVMQVFREKGPIGYWVKKTNDTFSNVTRKTTSHGNFNRLEWQFLNLINEKKDLPVDEAAKLLDFFMDQSGMEKLVKRFEAQNLIRVHRHHIFLTEKGKQAYEEVLQIQEQIIANALENVSPEAYTTCIETLQIILKNLRPYTL</sequence>
<keyword evidence="3" id="KW-0804">Transcription</keyword>
<dbReference type="InterPro" id="IPR036390">
    <property type="entry name" value="WH_DNA-bd_sf"/>
</dbReference>
<protein>
    <submittedName>
        <fullName evidence="5">MarR family transcriptional regulator</fullName>
    </submittedName>
</protein>
<evidence type="ECO:0000313" key="5">
    <source>
        <dbReference type="EMBL" id="RNL69165.1"/>
    </source>
</evidence>
<proteinExistence type="predicted"/>
<evidence type="ECO:0000259" key="4">
    <source>
        <dbReference type="SMART" id="SM00347"/>
    </source>
</evidence>
<evidence type="ECO:0000256" key="1">
    <source>
        <dbReference type="ARBA" id="ARBA00023015"/>
    </source>
</evidence>
<evidence type="ECO:0000256" key="2">
    <source>
        <dbReference type="ARBA" id="ARBA00023125"/>
    </source>
</evidence>
<dbReference type="GO" id="GO:0003700">
    <property type="term" value="F:DNA-binding transcription factor activity"/>
    <property type="evidence" value="ECO:0007669"/>
    <property type="project" value="InterPro"/>
</dbReference>
<evidence type="ECO:0000256" key="3">
    <source>
        <dbReference type="ARBA" id="ARBA00023163"/>
    </source>
</evidence>
<evidence type="ECO:0000313" key="6">
    <source>
        <dbReference type="Proteomes" id="UP000267469"/>
    </source>
</evidence>
<dbReference type="EMBL" id="RJTM01000187">
    <property type="protein sequence ID" value="RNL69165.1"/>
    <property type="molecule type" value="Genomic_DNA"/>
</dbReference>